<feature type="transmembrane region" description="Helical" evidence="17">
    <location>
        <begin position="113"/>
        <end position="135"/>
    </location>
</feature>
<dbReference type="InterPro" id="IPR050968">
    <property type="entry name" value="Cytochrome_c_oxidase_bac_sub4"/>
</dbReference>
<evidence type="ECO:0000256" key="1">
    <source>
        <dbReference type="ARBA" id="ARBA00004651"/>
    </source>
</evidence>
<evidence type="ECO:0000313" key="19">
    <source>
        <dbReference type="Proteomes" id="UP000249229"/>
    </source>
</evidence>
<gene>
    <name evidence="18" type="primary">cyoD</name>
    <name evidence="18" type="ORF">DI544_07995</name>
</gene>
<evidence type="ECO:0000256" key="16">
    <source>
        <dbReference type="ARBA" id="ARBA00032185"/>
    </source>
</evidence>
<dbReference type="NCBIfam" id="TIGR02847">
    <property type="entry name" value="CyoD"/>
    <property type="match status" value="1"/>
</dbReference>
<sequence>MPVHVLALPRHHLDRGLYLRLSVWSDPLSTEPHDAALHAHGDTHGHGSRRGYRIGSLLAIVLTVVPFWLVMSQSGPAPGWVAAVIFAFALIQIVVHVVCFLHLDTRSEGGWTLLAFLFTAVIVIITIGGSVWVMFHLNANMMPMPGGHVGPVR</sequence>
<dbReference type="GO" id="GO:0009486">
    <property type="term" value="F:cytochrome bo3 ubiquinol oxidase activity"/>
    <property type="evidence" value="ECO:0007669"/>
    <property type="project" value="InterPro"/>
</dbReference>
<evidence type="ECO:0000256" key="5">
    <source>
        <dbReference type="ARBA" id="ARBA00022448"/>
    </source>
</evidence>
<dbReference type="Pfam" id="PF03626">
    <property type="entry name" value="COX4_pro"/>
    <property type="match status" value="1"/>
</dbReference>
<accession>A0A2W5P6Y7</accession>
<keyword evidence="11 17" id="KW-0472">Membrane</keyword>
<evidence type="ECO:0000313" key="18">
    <source>
        <dbReference type="EMBL" id="PZQ60864.1"/>
    </source>
</evidence>
<evidence type="ECO:0000256" key="11">
    <source>
        <dbReference type="ARBA" id="ARBA00023136"/>
    </source>
</evidence>
<dbReference type="PANTHER" id="PTHR36835:SF1">
    <property type="entry name" value="CYTOCHROME BO(3) UBIQUINOL OXIDASE SUBUNIT 4"/>
    <property type="match status" value="1"/>
</dbReference>
<feature type="transmembrane region" description="Helical" evidence="17">
    <location>
        <begin position="54"/>
        <end position="71"/>
    </location>
</feature>
<evidence type="ECO:0000256" key="3">
    <source>
        <dbReference type="ARBA" id="ARBA00011700"/>
    </source>
</evidence>
<proteinExistence type="inferred from homology"/>
<keyword evidence="8" id="KW-0249">Electron transport</keyword>
<evidence type="ECO:0000256" key="6">
    <source>
        <dbReference type="ARBA" id="ARBA00022475"/>
    </source>
</evidence>
<keyword evidence="7 17" id="KW-0812">Transmembrane</keyword>
<keyword evidence="5" id="KW-0813">Transport</keyword>
<evidence type="ECO:0000256" key="10">
    <source>
        <dbReference type="ARBA" id="ARBA00023002"/>
    </source>
</evidence>
<evidence type="ECO:0000256" key="13">
    <source>
        <dbReference type="ARBA" id="ARBA00030071"/>
    </source>
</evidence>
<evidence type="ECO:0000256" key="17">
    <source>
        <dbReference type="SAM" id="Phobius"/>
    </source>
</evidence>
<evidence type="ECO:0000256" key="4">
    <source>
        <dbReference type="ARBA" id="ARBA00014689"/>
    </source>
</evidence>
<evidence type="ECO:0000256" key="9">
    <source>
        <dbReference type="ARBA" id="ARBA00022989"/>
    </source>
</evidence>
<comment type="similarity">
    <text evidence="2">Belongs to the cytochrome c oxidase bacterial subunit 4 family.</text>
</comment>
<keyword evidence="9 17" id="KW-1133">Transmembrane helix</keyword>
<protein>
    <recommendedName>
        <fullName evidence="4">Cytochrome bo(3) ubiquinol oxidase subunit 4</fullName>
    </recommendedName>
    <alternativeName>
        <fullName evidence="16">Cytochrome o ubiquinol oxidase subunit 4</fullName>
    </alternativeName>
    <alternativeName>
        <fullName evidence="13">Oxidase bo(3) subunit 4</fullName>
    </alternativeName>
    <alternativeName>
        <fullName evidence="14">Ubiquinol oxidase polypeptide IV</fullName>
    </alternativeName>
    <alternativeName>
        <fullName evidence="15">Ubiquinol oxidase subunit 4</fullName>
    </alternativeName>
</protein>
<keyword evidence="10" id="KW-0560">Oxidoreductase</keyword>
<keyword evidence="6" id="KW-1003">Cell membrane</keyword>
<dbReference type="GO" id="GO:0005886">
    <property type="term" value="C:plasma membrane"/>
    <property type="evidence" value="ECO:0007669"/>
    <property type="project" value="UniProtKB-SubCell"/>
</dbReference>
<dbReference type="InterPro" id="IPR005171">
    <property type="entry name" value="Cyt_c_oxidase_su4_prok"/>
</dbReference>
<evidence type="ECO:0000256" key="15">
    <source>
        <dbReference type="ARBA" id="ARBA00031887"/>
    </source>
</evidence>
<evidence type="ECO:0000256" key="12">
    <source>
        <dbReference type="ARBA" id="ARBA00025694"/>
    </source>
</evidence>
<dbReference type="GO" id="GO:0015990">
    <property type="term" value="P:electron transport coupled proton transport"/>
    <property type="evidence" value="ECO:0007669"/>
    <property type="project" value="InterPro"/>
</dbReference>
<organism evidence="18 19">
    <name type="scientific">Sphingomonas taxi</name>
    <dbReference type="NCBI Taxonomy" id="1549858"/>
    <lineage>
        <taxon>Bacteria</taxon>
        <taxon>Pseudomonadati</taxon>
        <taxon>Pseudomonadota</taxon>
        <taxon>Alphaproteobacteria</taxon>
        <taxon>Sphingomonadales</taxon>
        <taxon>Sphingomonadaceae</taxon>
        <taxon>Sphingomonas</taxon>
    </lineage>
</organism>
<dbReference type="EMBL" id="QFQI01000004">
    <property type="protein sequence ID" value="PZQ60864.1"/>
    <property type="molecule type" value="Genomic_DNA"/>
</dbReference>
<comment type="subcellular location">
    <subcellularLocation>
        <location evidence="1">Cell membrane</location>
        <topology evidence="1">Multi-pass membrane protein</topology>
    </subcellularLocation>
</comment>
<feature type="transmembrane region" description="Helical" evidence="17">
    <location>
        <begin position="77"/>
        <end position="101"/>
    </location>
</feature>
<comment type="subunit">
    <text evidence="3">Heterooctamer of two A chains, two B chains, two C chains and two D chains.</text>
</comment>
<dbReference type="GO" id="GO:0009319">
    <property type="term" value="C:cytochrome o ubiquinol oxidase complex"/>
    <property type="evidence" value="ECO:0007669"/>
    <property type="project" value="TreeGrafter"/>
</dbReference>
<dbReference type="AlphaFoldDB" id="A0A2W5P6Y7"/>
<evidence type="ECO:0000256" key="7">
    <source>
        <dbReference type="ARBA" id="ARBA00022692"/>
    </source>
</evidence>
<evidence type="ECO:0000256" key="8">
    <source>
        <dbReference type="ARBA" id="ARBA00022982"/>
    </source>
</evidence>
<dbReference type="InterPro" id="IPR014210">
    <property type="entry name" value="Cyt_o_ubiqinol_oxidase_su4"/>
</dbReference>
<dbReference type="PANTHER" id="PTHR36835">
    <property type="entry name" value="CYTOCHROME BO(3) UBIQUINOL OXIDASE SUBUNIT 4"/>
    <property type="match status" value="1"/>
</dbReference>
<dbReference type="GO" id="GO:0015078">
    <property type="term" value="F:proton transmembrane transporter activity"/>
    <property type="evidence" value="ECO:0007669"/>
    <property type="project" value="TreeGrafter"/>
</dbReference>
<evidence type="ECO:0000256" key="14">
    <source>
        <dbReference type="ARBA" id="ARBA00030211"/>
    </source>
</evidence>
<comment type="function">
    <text evidence="12">Cytochrome bo(3) ubiquinol terminal oxidase is the component of the aerobic respiratory chain of E.coli that predominates when cells are grown at high aeration. Has proton pump activity across the membrane in addition to electron transfer, pumping 2 protons/electron.</text>
</comment>
<dbReference type="GO" id="GO:0019646">
    <property type="term" value="P:aerobic electron transport chain"/>
    <property type="evidence" value="ECO:0007669"/>
    <property type="project" value="TreeGrafter"/>
</dbReference>
<name>A0A2W5P6Y7_9SPHN</name>
<evidence type="ECO:0000256" key="2">
    <source>
        <dbReference type="ARBA" id="ARBA00008079"/>
    </source>
</evidence>
<dbReference type="Proteomes" id="UP000249229">
    <property type="component" value="Unassembled WGS sequence"/>
</dbReference>
<comment type="caution">
    <text evidence="18">The sequence shown here is derived from an EMBL/GenBank/DDBJ whole genome shotgun (WGS) entry which is preliminary data.</text>
</comment>
<reference evidence="18 19" key="1">
    <citation type="submission" date="2017-08" db="EMBL/GenBank/DDBJ databases">
        <title>Infants hospitalized years apart are colonized by the same room-sourced microbial strains.</title>
        <authorList>
            <person name="Brooks B."/>
            <person name="Olm M.R."/>
            <person name="Firek B.A."/>
            <person name="Baker R."/>
            <person name="Thomas B.C."/>
            <person name="Morowitz M.J."/>
            <person name="Banfield J.F."/>
        </authorList>
    </citation>
    <scope>NUCLEOTIDE SEQUENCE [LARGE SCALE GENOMIC DNA]</scope>
    <source>
        <strain evidence="18">S2_005_001_R1_22</strain>
    </source>
</reference>